<accession>A0ACB9Z8K5</accession>
<dbReference type="EMBL" id="MU393442">
    <property type="protein sequence ID" value="KAI4867938.1"/>
    <property type="molecule type" value="Genomic_DNA"/>
</dbReference>
<organism evidence="1 2">
    <name type="scientific">Hypoxylon rubiginosum</name>
    <dbReference type="NCBI Taxonomy" id="110542"/>
    <lineage>
        <taxon>Eukaryota</taxon>
        <taxon>Fungi</taxon>
        <taxon>Dikarya</taxon>
        <taxon>Ascomycota</taxon>
        <taxon>Pezizomycotina</taxon>
        <taxon>Sordariomycetes</taxon>
        <taxon>Xylariomycetidae</taxon>
        <taxon>Xylariales</taxon>
        <taxon>Hypoxylaceae</taxon>
        <taxon>Hypoxylon</taxon>
    </lineage>
</organism>
<comment type="caution">
    <text evidence="1">The sequence shown here is derived from an EMBL/GenBank/DDBJ whole genome shotgun (WGS) entry which is preliminary data.</text>
</comment>
<reference evidence="1 2" key="1">
    <citation type="journal article" date="2022" name="New Phytol.">
        <title>Ecological generalism drives hyperdiversity of secondary metabolite gene clusters in xylarialean endophytes.</title>
        <authorList>
            <person name="Franco M.E.E."/>
            <person name="Wisecaver J.H."/>
            <person name="Arnold A.E."/>
            <person name="Ju Y.M."/>
            <person name="Slot J.C."/>
            <person name="Ahrendt S."/>
            <person name="Moore L.P."/>
            <person name="Eastman K.E."/>
            <person name="Scott K."/>
            <person name="Konkel Z."/>
            <person name="Mondo S.J."/>
            <person name="Kuo A."/>
            <person name="Hayes R.D."/>
            <person name="Haridas S."/>
            <person name="Andreopoulos B."/>
            <person name="Riley R."/>
            <person name="LaButti K."/>
            <person name="Pangilinan J."/>
            <person name="Lipzen A."/>
            <person name="Amirebrahimi M."/>
            <person name="Yan J."/>
            <person name="Adam C."/>
            <person name="Keymanesh K."/>
            <person name="Ng V."/>
            <person name="Louie K."/>
            <person name="Northen T."/>
            <person name="Drula E."/>
            <person name="Henrissat B."/>
            <person name="Hsieh H.M."/>
            <person name="Youens-Clark K."/>
            <person name="Lutzoni F."/>
            <person name="Miadlikowska J."/>
            <person name="Eastwood D.C."/>
            <person name="Hamelin R.C."/>
            <person name="Grigoriev I.V."/>
            <person name="U'Ren J.M."/>
        </authorList>
    </citation>
    <scope>NUCLEOTIDE SEQUENCE [LARGE SCALE GENOMIC DNA]</scope>
    <source>
        <strain evidence="1 2">CBS 119005</strain>
    </source>
</reference>
<protein>
    <submittedName>
        <fullName evidence="1">Uncharacterized protein</fullName>
    </submittedName>
</protein>
<proteinExistence type="predicted"/>
<gene>
    <name evidence="1" type="ORF">F4820DRAFT_445522</name>
</gene>
<evidence type="ECO:0000313" key="1">
    <source>
        <dbReference type="EMBL" id="KAI4867938.1"/>
    </source>
</evidence>
<dbReference type="Proteomes" id="UP001497700">
    <property type="component" value="Unassembled WGS sequence"/>
</dbReference>
<sequence>MGILTKTLVLGLLAMYHGLAIGAVLKVVNKQESVQDSTLQVECPPVTTVGTVSESIVVSPISQYPYTFATTYSDASHRIRTTQGIDLVGPVPSQSSTLSPTRAGEDTSHPTPNCGASQTGMPHSYGGTKDYQDFLDSGYDGTRMSPRDDYDGYGYGSGSGTTPAANGGYGSPPGTTDLPPGGYGNPPPPAIDKPSVATVTDPVTVTVSLETPTVVTVTVTSTSASQVPVQNVTLTVTESSSTFPLHPVVTVFTTSTGTQQSITPQVPADDPSPSSAGVVYTTVTMPSSTVTSTTTHAPPKPVTDTNAAESTAKLNYCLLFIAAALAAMGPSVSSLIGGLAFLIASNDDTKVENNNAAGVGGNHGSATGCEAQCASHQRGLSEASSHGCCGHKLLQRPATTGLEPKAEAEKYAG</sequence>
<name>A0ACB9Z8K5_9PEZI</name>
<keyword evidence="2" id="KW-1185">Reference proteome</keyword>
<evidence type="ECO:0000313" key="2">
    <source>
        <dbReference type="Proteomes" id="UP001497700"/>
    </source>
</evidence>